<keyword evidence="3" id="KW-1185">Reference proteome</keyword>
<accession>A0A433UNP7</accession>
<dbReference type="InterPro" id="IPR036365">
    <property type="entry name" value="PGBD-like_sf"/>
</dbReference>
<proteinExistence type="predicted"/>
<dbReference type="SUPFAM" id="SSF47090">
    <property type="entry name" value="PGBD-like"/>
    <property type="match status" value="1"/>
</dbReference>
<dbReference type="Proteomes" id="UP000276103">
    <property type="component" value="Unassembled WGS sequence"/>
</dbReference>
<evidence type="ECO:0000313" key="2">
    <source>
        <dbReference type="EMBL" id="RUS95451.1"/>
    </source>
</evidence>
<name>A0A433UNP7_ANAVA</name>
<dbReference type="EMBL" id="RSCM01000010">
    <property type="protein sequence ID" value="RUS95451.1"/>
    <property type="molecule type" value="Genomic_DNA"/>
</dbReference>
<organism evidence="2 3">
    <name type="scientific">Trichormus variabilis SAG 1403-4b</name>
    <dbReference type="NCBI Taxonomy" id="447716"/>
    <lineage>
        <taxon>Bacteria</taxon>
        <taxon>Bacillati</taxon>
        <taxon>Cyanobacteriota</taxon>
        <taxon>Cyanophyceae</taxon>
        <taxon>Nostocales</taxon>
        <taxon>Nostocaceae</taxon>
        <taxon>Trichormus</taxon>
    </lineage>
</organism>
<dbReference type="OrthoDB" id="511780at2"/>
<dbReference type="InterPro" id="IPR002477">
    <property type="entry name" value="Peptidoglycan-bd-like"/>
</dbReference>
<protein>
    <recommendedName>
        <fullName evidence="1">Peptidoglycan binding-like domain-containing protein</fullName>
    </recommendedName>
</protein>
<feature type="domain" description="Peptidoglycan binding-like" evidence="1">
    <location>
        <begin position="161"/>
        <end position="198"/>
    </location>
</feature>
<dbReference type="Gene3D" id="1.10.101.10">
    <property type="entry name" value="PGBD-like superfamily/PGBD"/>
    <property type="match status" value="1"/>
</dbReference>
<dbReference type="InterPro" id="IPR036366">
    <property type="entry name" value="PGBDSf"/>
</dbReference>
<reference evidence="2 3" key="1">
    <citation type="journal article" date="2019" name="Genome Biol. Evol.">
        <title>Day and night: Metabolic profiles and evolutionary relationships of six axenic non-marine cyanobacteria.</title>
        <authorList>
            <person name="Will S.E."/>
            <person name="Henke P."/>
            <person name="Boedeker C."/>
            <person name="Huang S."/>
            <person name="Brinkmann H."/>
            <person name="Rohde M."/>
            <person name="Jarek M."/>
            <person name="Friedl T."/>
            <person name="Seufert S."/>
            <person name="Schumacher M."/>
            <person name="Overmann J."/>
            <person name="Neumann-Schaal M."/>
            <person name="Petersen J."/>
        </authorList>
    </citation>
    <scope>NUCLEOTIDE SEQUENCE [LARGE SCALE GENOMIC DNA]</scope>
    <source>
        <strain evidence="2 3">SAG 1403-4b</strain>
    </source>
</reference>
<gene>
    <name evidence="2" type="ORF">DSM107003_31540</name>
</gene>
<comment type="caution">
    <text evidence="2">The sequence shown here is derived from an EMBL/GenBank/DDBJ whole genome shotgun (WGS) entry which is preliminary data.</text>
</comment>
<evidence type="ECO:0000313" key="3">
    <source>
        <dbReference type="Proteomes" id="UP000276103"/>
    </source>
</evidence>
<sequence length="201" mass="21572">MEYMAYSHMYMSNEETPVNIELNLPTLPVINWQKLLKSSAWLALAGVTVFLAAVSQVQEASAEYVRTNGNCLYIRRGPSGGNSSVACVPNGTNIGSTGNVSNGFAQITSGRYKGYYVAERWIGMNPGTSPNRPTPGVGGRILLAQGARGERVRVVQRALGIRVDGVFGPNTAQQVRNFQRRNGLRVDGIVGPATRSALGIS</sequence>
<evidence type="ECO:0000259" key="1">
    <source>
        <dbReference type="Pfam" id="PF01471"/>
    </source>
</evidence>
<dbReference type="Pfam" id="PF01471">
    <property type="entry name" value="PG_binding_1"/>
    <property type="match status" value="1"/>
</dbReference>
<dbReference type="AlphaFoldDB" id="A0A433UNP7"/>